<dbReference type="EMBL" id="AOIO01000029">
    <property type="protein sequence ID" value="ELZ00780.1"/>
    <property type="molecule type" value="Genomic_DNA"/>
</dbReference>
<dbReference type="PATRIC" id="fig|29540.5.peg.2251"/>
<reference evidence="1 2" key="1">
    <citation type="journal article" date="2014" name="PLoS Genet.">
        <title>Phylogenetically driven sequencing of extremely halophilic archaea reveals strategies for static and dynamic osmo-response.</title>
        <authorList>
            <person name="Becker E.A."/>
            <person name="Seitzer P.M."/>
            <person name="Tritt A."/>
            <person name="Larsen D."/>
            <person name="Krusor M."/>
            <person name="Yao A.I."/>
            <person name="Wu D."/>
            <person name="Madern D."/>
            <person name="Eisen J.A."/>
            <person name="Darling A.E."/>
            <person name="Facciotti M.T."/>
        </authorList>
    </citation>
    <scope>NUCLEOTIDE SEQUENCE [LARGE SCALE GENOMIC DNA]</scope>
    <source>
        <strain evidence="1 2">DSM 12278</strain>
    </source>
</reference>
<gene>
    <name evidence="1" type="ORF">C481_11115</name>
</gene>
<dbReference type="OrthoDB" id="346243at2157"/>
<sequence>MQTNETEDSPLDSFEINTYTVTVPVRLSEFDSYDEIELAIVEVTARSIADDVDHLDESDASYVATKVDLNSAELEAVFDEGVDDVVSVETNTQLGLAPEV</sequence>
<dbReference type="Proteomes" id="UP000011554">
    <property type="component" value="Unassembled WGS sequence"/>
</dbReference>
<evidence type="ECO:0000313" key="2">
    <source>
        <dbReference type="Proteomes" id="UP000011554"/>
    </source>
</evidence>
<keyword evidence="2" id="KW-1185">Reference proteome</keyword>
<evidence type="ECO:0000313" key="1">
    <source>
        <dbReference type="EMBL" id="ELZ00780.1"/>
    </source>
</evidence>
<name>M0AQF2_NATA1</name>
<accession>M0AQF2</accession>
<dbReference type="AlphaFoldDB" id="M0AQF2"/>
<dbReference type="RefSeq" id="WP_006109256.1">
    <property type="nucleotide sequence ID" value="NZ_AOIO01000029.1"/>
</dbReference>
<organism evidence="1 2">
    <name type="scientific">Natrialba asiatica (strain ATCC 700177 / DSM 12278 / JCM 9576 / FERM P-10747 / NBRC 102637 / 172P1)</name>
    <dbReference type="NCBI Taxonomy" id="29540"/>
    <lineage>
        <taxon>Archaea</taxon>
        <taxon>Methanobacteriati</taxon>
        <taxon>Methanobacteriota</taxon>
        <taxon>Stenosarchaea group</taxon>
        <taxon>Halobacteria</taxon>
        <taxon>Halobacteriales</taxon>
        <taxon>Natrialbaceae</taxon>
        <taxon>Natrialba</taxon>
    </lineage>
</organism>
<protein>
    <submittedName>
        <fullName evidence="1">Uncharacterized protein</fullName>
    </submittedName>
</protein>
<proteinExistence type="predicted"/>
<comment type="caution">
    <text evidence="1">The sequence shown here is derived from an EMBL/GenBank/DDBJ whole genome shotgun (WGS) entry which is preliminary data.</text>
</comment>